<dbReference type="InterPro" id="IPR029526">
    <property type="entry name" value="PGBD"/>
</dbReference>
<gene>
    <name evidence="2" type="ORF">LAZ67_10001891</name>
</gene>
<reference evidence="2 3" key="1">
    <citation type="submission" date="2022-01" db="EMBL/GenBank/DDBJ databases">
        <title>A chromosomal length assembly of Cordylochernes scorpioides.</title>
        <authorList>
            <person name="Zeh D."/>
            <person name="Zeh J."/>
        </authorList>
    </citation>
    <scope>NUCLEOTIDE SEQUENCE [LARGE SCALE GENOMIC DNA]</scope>
    <source>
        <strain evidence="2">IN4F17</strain>
        <tissue evidence="2">Whole Body</tissue>
    </source>
</reference>
<evidence type="ECO:0000313" key="2">
    <source>
        <dbReference type="EMBL" id="UYV73125.1"/>
    </source>
</evidence>
<keyword evidence="3" id="KW-1185">Reference proteome</keyword>
<organism evidence="2 3">
    <name type="scientific">Cordylochernes scorpioides</name>
    <dbReference type="NCBI Taxonomy" id="51811"/>
    <lineage>
        <taxon>Eukaryota</taxon>
        <taxon>Metazoa</taxon>
        <taxon>Ecdysozoa</taxon>
        <taxon>Arthropoda</taxon>
        <taxon>Chelicerata</taxon>
        <taxon>Arachnida</taxon>
        <taxon>Pseudoscorpiones</taxon>
        <taxon>Cheliferoidea</taxon>
        <taxon>Chernetidae</taxon>
        <taxon>Cordylochernes</taxon>
    </lineage>
</organism>
<dbReference type="PANTHER" id="PTHR46599">
    <property type="entry name" value="PIGGYBAC TRANSPOSABLE ELEMENT-DERIVED PROTEIN 4"/>
    <property type="match status" value="1"/>
</dbReference>
<protein>
    <recommendedName>
        <fullName evidence="1">PiggyBac transposable element-derived protein domain-containing protein</fullName>
    </recommendedName>
</protein>
<accession>A0ABY6L150</accession>
<sequence length="155" mass="18074">MHSTATIDEETNEEKKPEMITFYNMTKGGVDLLDQKTSLYSVGRRTKRWPLSIFFELLNISGVNSKLLFDGNQPQNFYKRRKDFLKTLSFDFVTEYHHISSIYILPYHFQNHFEVLSGNMLDSHQKLWGSVEGWSKPLVFDRYDPGSNPKLGTIS</sequence>
<dbReference type="EMBL" id="CP092872">
    <property type="protein sequence ID" value="UYV73125.1"/>
    <property type="molecule type" value="Genomic_DNA"/>
</dbReference>
<evidence type="ECO:0000259" key="1">
    <source>
        <dbReference type="Pfam" id="PF13843"/>
    </source>
</evidence>
<feature type="domain" description="PiggyBac transposable element-derived protein" evidence="1">
    <location>
        <begin position="12"/>
        <end position="65"/>
    </location>
</feature>
<dbReference type="Pfam" id="PF13843">
    <property type="entry name" value="DDE_Tnp_1_7"/>
    <property type="match status" value="1"/>
</dbReference>
<name>A0ABY6L150_9ARAC</name>
<evidence type="ECO:0000313" key="3">
    <source>
        <dbReference type="Proteomes" id="UP001235939"/>
    </source>
</evidence>
<proteinExistence type="predicted"/>
<dbReference type="PANTHER" id="PTHR46599:SF6">
    <property type="entry name" value="DUAL SPECIFICITY PHOSPHATASE 26"/>
    <property type="match status" value="1"/>
</dbReference>
<dbReference type="Proteomes" id="UP001235939">
    <property type="component" value="Chromosome 10"/>
</dbReference>